<gene>
    <name evidence="8" type="ORF">PYK22_01650</name>
</gene>
<keyword evidence="8" id="KW-0969">Cilium</keyword>
<dbReference type="Pfam" id="PF00460">
    <property type="entry name" value="Flg_bb_rod"/>
    <property type="match status" value="1"/>
</dbReference>
<evidence type="ECO:0000256" key="4">
    <source>
        <dbReference type="ARBA" id="ARBA00023143"/>
    </source>
</evidence>
<sequence>MRLPIADQITSLLKTFLDVQSRRAEIISSNIANAETPGYTAKDLDFAAFLRQAARQALQTRNQEAAPLPVASPRVIEQPQAPLRLDGNNVDMAHEMATLAETGTQFLTGIQLLQARLRILRTAIREGK</sequence>
<keyword evidence="8" id="KW-0282">Flagellum</keyword>
<comment type="function">
    <text evidence="5 6">Structural component of flagellum, the bacterial motility apparatus. Part of the rod structure of flagellar basal body.</text>
</comment>
<dbReference type="PANTHER" id="PTHR30435">
    <property type="entry name" value="FLAGELLAR PROTEIN"/>
    <property type="match status" value="1"/>
</dbReference>
<dbReference type="PIRSF" id="PIRSF002889">
    <property type="entry name" value="Rod_FlgB"/>
    <property type="match status" value="1"/>
</dbReference>
<comment type="subunit">
    <text evidence="6">The basal body constitutes a major portion of the flagellar organelle and consists of a number of rings mounted on a central rod.</text>
</comment>
<dbReference type="OrthoDB" id="9792068at2"/>
<dbReference type="PANTHER" id="PTHR30435:SF12">
    <property type="entry name" value="FLAGELLAR BASAL BODY ROD PROTEIN FLGB"/>
    <property type="match status" value="1"/>
</dbReference>
<reference evidence="8 9" key="1">
    <citation type="submission" date="2013-12" db="EMBL/GenBank/DDBJ databases">
        <authorList>
            <person name="Stott M."/>
        </authorList>
    </citation>
    <scope>NUCLEOTIDE SEQUENCE [LARGE SCALE GENOMIC DNA]</scope>
    <source>
        <strain evidence="8 9">K22</strain>
    </source>
</reference>
<keyword evidence="8" id="KW-0966">Cell projection</keyword>
<protein>
    <recommendedName>
        <fullName evidence="3 6">Flagellar basal body rod protein FlgB</fullName>
    </recommendedName>
</protein>
<evidence type="ECO:0000313" key="8">
    <source>
        <dbReference type="EMBL" id="CDM65645.1"/>
    </source>
</evidence>
<comment type="similarity">
    <text evidence="2 6">Belongs to the flagella basal body rod proteins family.</text>
</comment>
<accession>A0A0B6WZR8</accession>
<dbReference type="Proteomes" id="UP000031518">
    <property type="component" value="Unassembled WGS sequence"/>
</dbReference>
<reference evidence="8 9" key="2">
    <citation type="submission" date="2015-01" db="EMBL/GenBank/DDBJ databases">
        <title>Complete genome sequence of Pyrinomonas methylaliphatogenes type strain K22T.</title>
        <authorList>
            <person name="Lee K.C.Y."/>
            <person name="Power J.F."/>
            <person name="Dunfield P.F."/>
            <person name="Morgan X.C."/>
            <person name="Huttenhower C."/>
            <person name="Stott M.B."/>
        </authorList>
    </citation>
    <scope>NUCLEOTIDE SEQUENCE [LARGE SCALE GENOMIC DNA]</scope>
    <source>
        <strain evidence="8 9">K22</strain>
    </source>
</reference>
<comment type="subcellular location">
    <subcellularLocation>
        <location evidence="1 6">Bacterial flagellum basal body</location>
    </subcellularLocation>
</comment>
<dbReference type="AlphaFoldDB" id="A0A0B6WZR8"/>
<dbReference type="RefSeq" id="WP_041976028.1">
    <property type="nucleotide sequence ID" value="NZ_CBXV010000005.1"/>
</dbReference>
<evidence type="ECO:0000256" key="3">
    <source>
        <dbReference type="ARBA" id="ARBA00014376"/>
    </source>
</evidence>
<organism evidence="8 9">
    <name type="scientific">Pyrinomonas methylaliphatogenes</name>
    <dbReference type="NCBI Taxonomy" id="454194"/>
    <lineage>
        <taxon>Bacteria</taxon>
        <taxon>Pseudomonadati</taxon>
        <taxon>Acidobacteriota</taxon>
        <taxon>Blastocatellia</taxon>
        <taxon>Blastocatellales</taxon>
        <taxon>Pyrinomonadaceae</taxon>
        <taxon>Pyrinomonas</taxon>
    </lineage>
</organism>
<dbReference type="InterPro" id="IPR001444">
    <property type="entry name" value="Flag_bb_rod_N"/>
</dbReference>
<keyword evidence="4 6" id="KW-0975">Bacterial flagellum</keyword>
<dbReference type="InterPro" id="IPR006300">
    <property type="entry name" value="FlgB"/>
</dbReference>
<dbReference type="EMBL" id="CBXV010000005">
    <property type="protein sequence ID" value="CDM65645.1"/>
    <property type="molecule type" value="Genomic_DNA"/>
</dbReference>
<evidence type="ECO:0000259" key="7">
    <source>
        <dbReference type="Pfam" id="PF00460"/>
    </source>
</evidence>
<evidence type="ECO:0000256" key="2">
    <source>
        <dbReference type="ARBA" id="ARBA00009677"/>
    </source>
</evidence>
<feature type="domain" description="Flagellar basal body rod protein N-terminal" evidence="7">
    <location>
        <begin position="20"/>
        <end position="40"/>
    </location>
</feature>
<keyword evidence="9" id="KW-1185">Reference proteome</keyword>
<dbReference type="GO" id="GO:0030694">
    <property type="term" value="C:bacterial-type flagellum basal body, rod"/>
    <property type="evidence" value="ECO:0007669"/>
    <property type="project" value="InterPro"/>
</dbReference>
<dbReference type="STRING" id="454194.PYK22_01650"/>
<evidence type="ECO:0000256" key="6">
    <source>
        <dbReference type="PIRNR" id="PIRNR002889"/>
    </source>
</evidence>
<name>A0A0B6WZR8_9BACT</name>
<evidence type="ECO:0000313" key="9">
    <source>
        <dbReference type="Proteomes" id="UP000031518"/>
    </source>
</evidence>
<evidence type="ECO:0000256" key="1">
    <source>
        <dbReference type="ARBA" id="ARBA00004117"/>
    </source>
</evidence>
<proteinExistence type="inferred from homology"/>
<dbReference type="NCBIfam" id="TIGR01396">
    <property type="entry name" value="FlgB"/>
    <property type="match status" value="1"/>
</dbReference>
<evidence type="ECO:0000256" key="5">
    <source>
        <dbReference type="ARBA" id="ARBA00024934"/>
    </source>
</evidence>
<dbReference type="GO" id="GO:0071978">
    <property type="term" value="P:bacterial-type flagellum-dependent swarming motility"/>
    <property type="evidence" value="ECO:0007669"/>
    <property type="project" value="TreeGrafter"/>
</dbReference>